<dbReference type="Proteomes" id="UP000515159">
    <property type="component" value="Chromosome 7"/>
</dbReference>
<organism evidence="1 2">
    <name type="scientific">Geotrypetes seraphini</name>
    <name type="common">Gaboon caecilian</name>
    <name type="synonym">Caecilia seraphini</name>
    <dbReference type="NCBI Taxonomy" id="260995"/>
    <lineage>
        <taxon>Eukaryota</taxon>
        <taxon>Metazoa</taxon>
        <taxon>Chordata</taxon>
        <taxon>Craniata</taxon>
        <taxon>Vertebrata</taxon>
        <taxon>Euteleostomi</taxon>
        <taxon>Amphibia</taxon>
        <taxon>Gymnophiona</taxon>
        <taxon>Geotrypetes</taxon>
    </lineage>
</organism>
<dbReference type="KEGG" id="gsh:117364006"/>
<reference evidence="2" key="1">
    <citation type="submission" date="2025-08" db="UniProtKB">
        <authorList>
            <consortium name="RefSeq"/>
        </authorList>
    </citation>
    <scope>IDENTIFICATION</scope>
</reference>
<dbReference type="GeneID" id="117364006"/>
<proteinExistence type="predicted"/>
<dbReference type="AlphaFoldDB" id="A0A6P8RSX1"/>
<evidence type="ECO:0000313" key="1">
    <source>
        <dbReference type="Proteomes" id="UP000515159"/>
    </source>
</evidence>
<dbReference type="InParanoid" id="A0A6P8RSX1"/>
<accession>A0A6P8RSX1</accession>
<name>A0A6P8RSX1_GEOSA</name>
<keyword evidence="1" id="KW-1185">Reference proteome</keyword>
<sequence length="115" mass="12484">MREPRVEFAAENYLSAAAVGTGGDAEPKANDAQPSSRWLDDLRASPGAGVVCAEQPQEYQEEDTLGGIKKSLSLAERSLYGSLAHPPGYLTPVYTSTRLPHTRCCCFRDRPILDS</sequence>
<dbReference type="RefSeq" id="XP_033808589.1">
    <property type="nucleotide sequence ID" value="XM_033952698.1"/>
</dbReference>
<gene>
    <name evidence="2" type="primary">LOC117364006</name>
</gene>
<evidence type="ECO:0000313" key="2">
    <source>
        <dbReference type="RefSeq" id="XP_033808589.1"/>
    </source>
</evidence>
<protein>
    <submittedName>
        <fullName evidence="2">F-box only protein 33-like isoform X1</fullName>
    </submittedName>
</protein>